<feature type="transmembrane region" description="Helical" evidence="6">
    <location>
        <begin position="21"/>
        <end position="47"/>
    </location>
</feature>
<feature type="transmembrane region" description="Helical" evidence="6">
    <location>
        <begin position="134"/>
        <end position="154"/>
    </location>
</feature>
<dbReference type="Proteomes" id="UP001501414">
    <property type="component" value="Unassembled WGS sequence"/>
</dbReference>
<feature type="transmembrane region" description="Helical" evidence="6">
    <location>
        <begin position="364"/>
        <end position="390"/>
    </location>
</feature>
<evidence type="ECO:0000256" key="1">
    <source>
        <dbReference type="ARBA" id="ARBA00004141"/>
    </source>
</evidence>
<sequence length="497" mass="51748">MTRQEERHASRLEGRLGTPALLLLALSYIAPLLAMGGYVPVIIGYGLGAATPLIYLLVMLVMLVFAVGLMAMARHMVKPGAFYTYVTAGLGRAAGLGAGFAALTGYLVTGAATYGLGGVVTNELVHGVFGGPAVAWWVWAVVLWAVVSALTLFNIEISARVLAVCLALEIAVVVLWDALVLADGGPEGYGIDVTTQLGTGSIGFALLFGIACLTGFESIQVFRDETRDPGRTIPRATYLTVVVLASFWALSSYAYLVAYGTDAAIATAATPAESYLASLAQYAGTVVRDVASVLLVTSVIAAMLAVQNICARYCFALGRDRVLPQWLGRVHPRYRAPTLAAATVAVVILLILMVPAVLQVDSTVAYVALQGLGLWVIFALMLATSVAIIAFFRRNRGAESSVWRTTVAPGLAVLGMGAVVFQATVNADVMVGGSGTTAAVCIGAVVAVTAGGTAYAHWLRRHRPETWARIGGENGATSDEPGSAPPETVAGPERTGG</sequence>
<dbReference type="Gene3D" id="1.20.1740.10">
    <property type="entry name" value="Amino acid/polyamine transporter I"/>
    <property type="match status" value="1"/>
</dbReference>
<proteinExistence type="predicted"/>
<name>A0ABN1Y147_9PSEU</name>
<dbReference type="Pfam" id="PF00324">
    <property type="entry name" value="AA_permease"/>
    <property type="match status" value="1"/>
</dbReference>
<evidence type="ECO:0000259" key="7">
    <source>
        <dbReference type="Pfam" id="PF00324"/>
    </source>
</evidence>
<reference evidence="8 9" key="1">
    <citation type="journal article" date="2019" name="Int. J. Syst. Evol. Microbiol.">
        <title>The Global Catalogue of Microorganisms (GCM) 10K type strain sequencing project: providing services to taxonomists for standard genome sequencing and annotation.</title>
        <authorList>
            <consortium name="The Broad Institute Genomics Platform"/>
            <consortium name="The Broad Institute Genome Sequencing Center for Infectious Disease"/>
            <person name="Wu L."/>
            <person name="Ma J."/>
        </authorList>
    </citation>
    <scope>NUCLEOTIDE SEQUENCE [LARGE SCALE GENOMIC DNA]</scope>
    <source>
        <strain evidence="8 9">JCM 11896</strain>
    </source>
</reference>
<keyword evidence="3 6" id="KW-1133">Transmembrane helix</keyword>
<feature type="domain" description="Amino acid permease/ SLC12A" evidence="7">
    <location>
        <begin position="41"/>
        <end position="466"/>
    </location>
</feature>
<comment type="caution">
    <text evidence="8">The sequence shown here is derived from an EMBL/GenBank/DDBJ whole genome shotgun (WGS) entry which is preliminary data.</text>
</comment>
<feature type="transmembrane region" description="Helical" evidence="6">
    <location>
        <begin position="437"/>
        <end position="459"/>
    </location>
</feature>
<evidence type="ECO:0000256" key="5">
    <source>
        <dbReference type="SAM" id="MobiDB-lite"/>
    </source>
</evidence>
<feature type="transmembrane region" description="Helical" evidence="6">
    <location>
        <begin position="402"/>
        <end position="425"/>
    </location>
</feature>
<dbReference type="PANTHER" id="PTHR42770">
    <property type="entry name" value="AMINO ACID TRANSPORTER-RELATED"/>
    <property type="match status" value="1"/>
</dbReference>
<feature type="transmembrane region" description="Helical" evidence="6">
    <location>
        <begin position="290"/>
        <end position="315"/>
    </location>
</feature>
<dbReference type="EMBL" id="BAAAJK010000027">
    <property type="protein sequence ID" value="GAA1395070.1"/>
    <property type="molecule type" value="Genomic_DNA"/>
</dbReference>
<feature type="transmembrane region" description="Helical" evidence="6">
    <location>
        <begin position="336"/>
        <end position="358"/>
    </location>
</feature>
<dbReference type="RefSeq" id="WP_344025545.1">
    <property type="nucleotide sequence ID" value="NZ_BAAAJK010000027.1"/>
</dbReference>
<dbReference type="PIRSF" id="PIRSF006060">
    <property type="entry name" value="AA_transporter"/>
    <property type="match status" value="1"/>
</dbReference>
<evidence type="ECO:0000313" key="9">
    <source>
        <dbReference type="Proteomes" id="UP001501414"/>
    </source>
</evidence>
<evidence type="ECO:0000256" key="6">
    <source>
        <dbReference type="SAM" id="Phobius"/>
    </source>
</evidence>
<dbReference type="PANTHER" id="PTHR42770:SF16">
    <property type="entry name" value="AMINO ACID PERMEASE"/>
    <property type="match status" value="1"/>
</dbReference>
<dbReference type="InterPro" id="IPR004841">
    <property type="entry name" value="AA-permease/SLC12A_dom"/>
</dbReference>
<feature type="transmembrane region" description="Helical" evidence="6">
    <location>
        <begin position="53"/>
        <end position="72"/>
    </location>
</feature>
<keyword evidence="2 6" id="KW-0812">Transmembrane</keyword>
<gene>
    <name evidence="8" type="ORF">GCM10009613_44210</name>
</gene>
<protein>
    <submittedName>
        <fullName evidence="8">APC family permease</fullName>
    </submittedName>
</protein>
<evidence type="ECO:0000256" key="4">
    <source>
        <dbReference type="ARBA" id="ARBA00023136"/>
    </source>
</evidence>
<evidence type="ECO:0000313" key="8">
    <source>
        <dbReference type="EMBL" id="GAA1395070.1"/>
    </source>
</evidence>
<dbReference type="InterPro" id="IPR050367">
    <property type="entry name" value="APC_superfamily"/>
</dbReference>
<evidence type="ECO:0000256" key="2">
    <source>
        <dbReference type="ARBA" id="ARBA00022692"/>
    </source>
</evidence>
<feature type="transmembrane region" description="Helical" evidence="6">
    <location>
        <begin position="194"/>
        <end position="216"/>
    </location>
</feature>
<feature type="region of interest" description="Disordered" evidence="5">
    <location>
        <begin position="469"/>
        <end position="497"/>
    </location>
</feature>
<keyword evidence="9" id="KW-1185">Reference proteome</keyword>
<feature type="transmembrane region" description="Helical" evidence="6">
    <location>
        <begin position="93"/>
        <end position="114"/>
    </location>
</feature>
<accession>A0ABN1Y147</accession>
<keyword evidence="4 6" id="KW-0472">Membrane</keyword>
<feature type="transmembrane region" description="Helical" evidence="6">
    <location>
        <begin position="236"/>
        <end position="256"/>
    </location>
</feature>
<evidence type="ECO:0000256" key="3">
    <source>
        <dbReference type="ARBA" id="ARBA00022989"/>
    </source>
</evidence>
<feature type="transmembrane region" description="Helical" evidence="6">
    <location>
        <begin position="161"/>
        <end position="182"/>
    </location>
</feature>
<comment type="subcellular location">
    <subcellularLocation>
        <location evidence="1">Membrane</location>
        <topology evidence="1">Multi-pass membrane protein</topology>
    </subcellularLocation>
</comment>
<organism evidence="8 9">
    <name type="scientific">Pseudonocardia kongjuensis</name>
    <dbReference type="NCBI Taxonomy" id="102227"/>
    <lineage>
        <taxon>Bacteria</taxon>
        <taxon>Bacillati</taxon>
        <taxon>Actinomycetota</taxon>
        <taxon>Actinomycetes</taxon>
        <taxon>Pseudonocardiales</taxon>
        <taxon>Pseudonocardiaceae</taxon>
        <taxon>Pseudonocardia</taxon>
    </lineage>
</organism>